<dbReference type="Pfam" id="PF00072">
    <property type="entry name" value="Response_reg"/>
    <property type="match status" value="1"/>
</dbReference>
<dbReference type="Proteomes" id="UP000318681">
    <property type="component" value="Unassembled WGS sequence"/>
</dbReference>
<comment type="caution">
    <text evidence="5">The sequence shown here is derived from an EMBL/GenBank/DDBJ whole genome shotgun (WGS) entry which is preliminary data.</text>
</comment>
<dbReference type="InterPro" id="IPR011006">
    <property type="entry name" value="CheY-like_superfamily"/>
</dbReference>
<dbReference type="CDD" id="cd17546">
    <property type="entry name" value="REC_hyHK_CKI1_RcsC-like"/>
    <property type="match status" value="1"/>
</dbReference>
<evidence type="ECO:0000313" key="6">
    <source>
        <dbReference type="Proteomes" id="UP000318681"/>
    </source>
</evidence>
<dbReference type="OrthoDB" id="9808843at2"/>
<keyword evidence="2" id="KW-0902">Two-component regulatory system</keyword>
<feature type="domain" description="Response regulatory" evidence="4">
    <location>
        <begin position="2"/>
        <end position="119"/>
    </location>
</feature>
<dbReference type="PANTHER" id="PTHR45339">
    <property type="entry name" value="HYBRID SIGNAL TRANSDUCTION HISTIDINE KINASE J"/>
    <property type="match status" value="1"/>
</dbReference>
<proteinExistence type="predicted"/>
<accession>A0A558RCB2</accession>
<dbReference type="Gene3D" id="3.40.50.2300">
    <property type="match status" value="1"/>
</dbReference>
<gene>
    <name evidence="5" type="ORF">FOY91_02330</name>
</gene>
<keyword evidence="6" id="KW-1185">Reference proteome</keyword>
<dbReference type="AlphaFoldDB" id="A0A558RCB2"/>
<keyword evidence="1 3" id="KW-0597">Phosphoprotein</keyword>
<organism evidence="5 6">
    <name type="scientific">Alterirhizorhabdus solaris</name>
    <dbReference type="NCBI Taxonomy" id="2529389"/>
    <lineage>
        <taxon>Bacteria</taxon>
        <taxon>Pseudomonadati</taxon>
        <taxon>Pseudomonadota</taxon>
        <taxon>Alphaproteobacteria</taxon>
        <taxon>Sphingomonadales</taxon>
        <taxon>Rhizorhabdaceae</taxon>
        <taxon>Alterirhizorhabdus</taxon>
    </lineage>
</organism>
<evidence type="ECO:0000256" key="1">
    <source>
        <dbReference type="ARBA" id="ARBA00022553"/>
    </source>
</evidence>
<dbReference type="InterPro" id="IPR001789">
    <property type="entry name" value="Sig_transdc_resp-reg_receiver"/>
</dbReference>
<dbReference type="SUPFAM" id="SSF52172">
    <property type="entry name" value="CheY-like"/>
    <property type="match status" value="1"/>
</dbReference>
<feature type="modified residue" description="4-aspartylphosphate" evidence="3">
    <location>
        <position position="51"/>
    </location>
</feature>
<dbReference type="PROSITE" id="PS50110">
    <property type="entry name" value="RESPONSE_REGULATORY"/>
    <property type="match status" value="1"/>
</dbReference>
<evidence type="ECO:0000256" key="2">
    <source>
        <dbReference type="ARBA" id="ARBA00023012"/>
    </source>
</evidence>
<dbReference type="RefSeq" id="WP_145147883.1">
    <property type="nucleotide sequence ID" value="NZ_VNIM01000005.1"/>
</dbReference>
<evidence type="ECO:0000259" key="4">
    <source>
        <dbReference type="PROSITE" id="PS50110"/>
    </source>
</evidence>
<dbReference type="EMBL" id="VNIM01000005">
    <property type="protein sequence ID" value="TVV76978.1"/>
    <property type="molecule type" value="Genomic_DNA"/>
</dbReference>
<evidence type="ECO:0000313" key="5">
    <source>
        <dbReference type="EMBL" id="TVV76978.1"/>
    </source>
</evidence>
<dbReference type="PANTHER" id="PTHR45339:SF1">
    <property type="entry name" value="HYBRID SIGNAL TRANSDUCTION HISTIDINE KINASE J"/>
    <property type="match status" value="1"/>
</dbReference>
<protein>
    <submittedName>
        <fullName evidence="5">Response regulator</fullName>
    </submittedName>
</protein>
<sequence>MQVLFVEDDPMNRRVVRDMLSVAGADMAEAEDAERGLAMIDAGSYNIILMDLRMPGMDGLTAIGHIRARTDAKASLPVIVVTADTALDLRASCLAGGANEVLQKPVAMNALFDAIGRMIAQADGDQMILN</sequence>
<dbReference type="SMART" id="SM00448">
    <property type="entry name" value="REC"/>
    <property type="match status" value="1"/>
</dbReference>
<name>A0A558RCB2_9SPHN</name>
<dbReference type="GO" id="GO:0000160">
    <property type="term" value="P:phosphorelay signal transduction system"/>
    <property type="evidence" value="ECO:0007669"/>
    <property type="project" value="UniProtKB-KW"/>
</dbReference>
<reference evidence="5 6" key="1">
    <citation type="submission" date="2019-07" db="EMBL/GenBank/DDBJ databases">
        <title>Sphingomonas solaris sp. nov., isolated from a solar panel from Boston, Massachusetts.</title>
        <authorList>
            <person name="Tanner K."/>
            <person name="Pascual J."/>
            <person name="Mancuso C."/>
            <person name="Pereto J."/>
            <person name="Khalil A."/>
            <person name="Vilanova C."/>
        </authorList>
    </citation>
    <scope>NUCLEOTIDE SEQUENCE [LARGE SCALE GENOMIC DNA]</scope>
    <source>
        <strain evidence="5 6">R4DWN</strain>
    </source>
</reference>
<evidence type="ECO:0000256" key="3">
    <source>
        <dbReference type="PROSITE-ProRule" id="PRU00169"/>
    </source>
</evidence>